<feature type="region of interest" description="Disordered" evidence="1">
    <location>
        <begin position="67"/>
        <end position="100"/>
    </location>
</feature>
<reference evidence="2 3" key="1">
    <citation type="submission" date="2018-07" db="EMBL/GenBank/DDBJ databases">
        <title>Genomic and Epidemiologic Investigation of an Indolent Hospital Outbreak.</title>
        <authorList>
            <person name="Johnson R.C."/>
            <person name="Deming C."/>
            <person name="Conlan S."/>
            <person name="Zellmer C.J."/>
            <person name="Michelin A.V."/>
            <person name="Lee-Lin S."/>
            <person name="Thomas P.J."/>
            <person name="Park M."/>
            <person name="Weingarten R.A."/>
            <person name="Less J."/>
            <person name="Dekker J.P."/>
            <person name="Frank K.M."/>
            <person name="Musser K.A."/>
            <person name="Mcquiston J.R."/>
            <person name="Henderson D.K."/>
            <person name="Lau A.F."/>
            <person name="Palmore T.N."/>
            <person name="Segre J.A."/>
        </authorList>
    </citation>
    <scope>NUCLEOTIDE SEQUENCE [LARGE SCALE GENOMIC DNA]</scope>
    <source>
        <strain evidence="2 3">SK-NIH.Env6_1116</strain>
    </source>
</reference>
<protein>
    <submittedName>
        <fullName evidence="2">Uncharacterized protein</fullName>
    </submittedName>
</protein>
<dbReference type="RefSeq" id="WP_126000097.1">
    <property type="nucleotide sequence ID" value="NZ_QRAL01000054.1"/>
</dbReference>
<evidence type="ECO:0000256" key="1">
    <source>
        <dbReference type="SAM" id="MobiDB-lite"/>
    </source>
</evidence>
<dbReference type="Proteomes" id="UP000287401">
    <property type="component" value="Unassembled WGS sequence"/>
</dbReference>
<gene>
    <name evidence="2" type="ORF">DAH51_25350</name>
</gene>
<sequence>MAIKTVPIAQERKEVEAALDRLKRGEPKEKSLAERARRGSLKVNLNSLTLESGVKRHRIEKLYPDLAAEATTQGGERGTSVPLRKQLDERRREKANAERQLQQAQSYNFHLMERISKYRVEVKLLNEKVAELENELANGGPSDTLYFGSDDVIGVPAKTSKRRGALDGQPIT</sequence>
<name>A0A430BDK5_SPHYA</name>
<dbReference type="EMBL" id="QRAL01000054">
    <property type="protein sequence ID" value="RSU46914.1"/>
    <property type="molecule type" value="Genomic_DNA"/>
</dbReference>
<feature type="compositionally biased region" description="Basic and acidic residues" evidence="1">
    <location>
        <begin position="85"/>
        <end position="97"/>
    </location>
</feature>
<evidence type="ECO:0000313" key="2">
    <source>
        <dbReference type="EMBL" id="RSU46914.1"/>
    </source>
</evidence>
<evidence type="ECO:0000313" key="3">
    <source>
        <dbReference type="Proteomes" id="UP000287401"/>
    </source>
</evidence>
<proteinExistence type="predicted"/>
<comment type="caution">
    <text evidence="2">The sequence shown here is derived from an EMBL/GenBank/DDBJ whole genome shotgun (WGS) entry which is preliminary data.</text>
</comment>
<organism evidence="2 3">
    <name type="scientific">Sphingobium yanoikuyae</name>
    <name type="common">Sphingomonas yanoikuyae</name>
    <dbReference type="NCBI Taxonomy" id="13690"/>
    <lineage>
        <taxon>Bacteria</taxon>
        <taxon>Pseudomonadati</taxon>
        <taxon>Pseudomonadota</taxon>
        <taxon>Alphaproteobacteria</taxon>
        <taxon>Sphingomonadales</taxon>
        <taxon>Sphingomonadaceae</taxon>
        <taxon>Sphingobium</taxon>
    </lineage>
</organism>
<dbReference type="AlphaFoldDB" id="A0A430BDK5"/>
<accession>A0A430BDK5</accession>